<feature type="transmembrane region" description="Helical" evidence="1">
    <location>
        <begin position="436"/>
        <end position="456"/>
    </location>
</feature>
<keyword evidence="3" id="KW-0378">Hydrolase</keyword>
<dbReference type="InterPro" id="IPR000300">
    <property type="entry name" value="IPPc"/>
</dbReference>
<keyword evidence="3" id="KW-0540">Nuclease</keyword>
<keyword evidence="1" id="KW-1133">Transmembrane helix</keyword>
<dbReference type="SUPFAM" id="SSF56219">
    <property type="entry name" value="DNase I-like"/>
    <property type="match status" value="1"/>
</dbReference>
<name>A0AA38HHR4_9TREE</name>
<dbReference type="GO" id="GO:0004439">
    <property type="term" value="F:phosphatidylinositol-4,5-bisphosphate 5-phosphatase activity"/>
    <property type="evidence" value="ECO:0007669"/>
    <property type="project" value="TreeGrafter"/>
</dbReference>
<dbReference type="InterPro" id="IPR036691">
    <property type="entry name" value="Endo/exonu/phosph_ase_sf"/>
</dbReference>
<dbReference type="GeneID" id="77725268"/>
<dbReference type="PANTHER" id="PTHR11200:SF286">
    <property type="entry name" value="5-PHOSPHATASE, PUTATIVE (AFU_ORTHOLOGUE AFUA_5G07600)-RELATED"/>
    <property type="match status" value="1"/>
</dbReference>
<reference evidence="3" key="1">
    <citation type="journal article" date="2022" name="G3 (Bethesda)">
        <title>High quality genome of the basidiomycete yeast Dioszegia hungarica PDD-24b-2 isolated from cloud water.</title>
        <authorList>
            <person name="Jarrige D."/>
            <person name="Haridas S."/>
            <person name="Bleykasten-Grosshans C."/>
            <person name="Joly M."/>
            <person name="Nadalig T."/>
            <person name="Sancelme M."/>
            <person name="Vuilleumier S."/>
            <person name="Grigoriev I.V."/>
            <person name="Amato P."/>
            <person name="Bringel F."/>
        </authorList>
    </citation>
    <scope>NUCLEOTIDE SEQUENCE</scope>
    <source>
        <strain evidence="3">PDD-24b-2</strain>
    </source>
</reference>
<dbReference type="Proteomes" id="UP001164286">
    <property type="component" value="Unassembled WGS sequence"/>
</dbReference>
<dbReference type="GO" id="GO:0004519">
    <property type="term" value="F:endonuclease activity"/>
    <property type="evidence" value="ECO:0007669"/>
    <property type="project" value="UniProtKB-KW"/>
</dbReference>
<keyword evidence="4" id="KW-1185">Reference proteome</keyword>
<accession>A0AA38HHR4</accession>
<evidence type="ECO:0000313" key="4">
    <source>
        <dbReference type="Proteomes" id="UP001164286"/>
    </source>
</evidence>
<dbReference type="Pfam" id="PF22669">
    <property type="entry name" value="Exo_endo_phos2"/>
    <property type="match status" value="1"/>
</dbReference>
<keyword evidence="1" id="KW-0812">Transmembrane</keyword>
<protein>
    <submittedName>
        <fullName evidence="3">Endonuclease/exonuclease/phosphatase</fullName>
    </submittedName>
</protein>
<sequence length="458" mass="49945">MSKPLTIFLTTWNTGLQGSKAQSQDLTSWLLPVLQRTAQDAGMSDDDGARAPPDIYAIGVQELLPVNLARDTYYHADNIFAGLTAPVVSSLTTRIQSLLSSHATSLSPSRTPENYLLVSRVSHGGNALWVFAREATMAGRMGKCLTSRLGLWWGCMGNKGAVGVRLEVRRGETSGWETLTFVCTHLEAYDKNVPRRNTQFQNILSSLLFTSSDPLSTPYQITDTSHLFVIGDLNYRLARLPHLVTGEPRENPGDAGVTNRAEAVELEKERADMLELDTLRREQKEGRVFGGLREGKLEGFAPTYKRVVGQVEGYSRKRIPGWTDRILFASHTDASSSAPTTKILTYTSTPALTISDHKPVHCVLSLPPATHSAQSPSLAPTLPAAGPPHTPVPAPISREALFFWRLLGSILDKLIGWPWSLLVLMGAGNLKAGMGVGAFSAMVWGVWWMGIIGGNWSA</sequence>
<keyword evidence="1" id="KW-0472">Membrane</keyword>
<dbReference type="GO" id="GO:0046856">
    <property type="term" value="P:phosphatidylinositol dephosphorylation"/>
    <property type="evidence" value="ECO:0007669"/>
    <property type="project" value="InterPro"/>
</dbReference>
<feature type="domain" description="Inositol polyphosphate-related phosphatase" evidence="2">
    <location>
        <begin position="3"/>
        <end position="372"/>
    </location>
</feature>
<dbReference type="SMART" id="SM00128">
    <property type="entry name" value="IPPc"/>
    <property type="match status" value="1"/>
</dbReference>
<dbReference type="InterPro" id="IPR046985">
    <property type="entry name" value="IP5"/>
</dbReference>
<dbReference type="EMBL" id="JAKWFO010000001">
    <property type="protein sequence ID" value="KAI9639444.1"/>
    <property type="molecule type" value="Genomic_DNA"/>
</dbReference>
<gene>
    <name evidence="3" type="ORF">MKK02DRAFT_19267</name>
</gene>
<proteinExistence type="predicted"/>
<dbReference type="RefSeq" id="XP_052949221.1">
    <property type="nucleotide sequence ID" value="XM_053086067.1"/>
</dbReference>
<evidence type="ECO:0000256" key="1">
    <source>
        <dbReference type="SAM" id="Phobius"/>
    </source>
</evidence>
<organism evidence="3 4">
    <name type="scientific">Dioszegia hungarica</name>
    <dbReference type="NCBI Taxonomy" id="4972"/>
    <lineage>
        <taxon>Eukaryota</taxon>
        <taxon>Fungi</taxon>
        <taxon>Dikarya</taxon>
        <taxon>Basidiomycota</taxon>
        <taxon>Agaricomycotina</taxon>
        <taxon>Tremellomycetes</taxon>
        <taxon>Tremellales</taxon>
        <taxon>Bulleribasidiaceae</taxon>
        <taxon>Dioszegia</taxon>
    </lineage>
</organism>
<evidence type="ECO:0000313" key="3">
    <source>
        <dbReference type="EMBL" id="KAI9639444.1"/>
    </source>
</evidence>
<dbReference type="Gene3D" id="3.60.10.10">
    <property type="entry name" value="Endonuclease/exonuclease/phosphatase"/>
    <property type="match status" value="1"/>
</dbReference>
<dbReference type="AlphaFoldDB" id="A0AA38HHR4"/>
<comment type="caution">
    <text evidence="3">The sequence shown here is derived from an EMBL/GenBank/DDBJ whole genome shotgun (WGS) entry which is preliminary data.</text>
</comment>
<dbReference type="PANTHER" id="PTHR11200">
    <property type="entry name" value="INOSITOL 5-PHOSPHATASE"/>
    <property type="match status" value="1"/>
</dbReference>
<keyword evidence="3" id="KW-0255">Endonuclease</keyword>
<evidence type="ECO:0000259" key="2">
    <source>
        <dbReference type="SMART" id="SM00128"/>
    </source>
</evidence>